<evidence type="ECO:0000313" key="7">
    <source>
        <dbReference type="EMBL" id="MFC3141489.1"/>
    </source>
</evidence>
<organism evidence="7 8">
    <name type="scientific">Psychromarinibacter halotolerans</name>
    <dbReference type="NCBI Taxonomy" id="1775175"/>
    <lineage>
        <taxon>Bacteria</taxon>
        <taxon>Pseudomonadati</taxon>
        <taxon>Pseudomonadota</taxon>
        <taxon>Alphaproteobacteria</taxon>
        <taxon>Rhodobacterales</taxon>
        <taxon>Paracoccaceae</taxon>
        <taxon>Psychromarinibacter</taxon>
    </lineage>
</organism>
<feature type="domain" description="Transglycosylase SLT" evidence="6">
    <location>
        <begin position="572"/>
        <end position="673"/>
    </location>
</feature>
<comment type="similarity">
    <text evidence="2">Belongs to the virb1 family.</text>
</comment>
<evidence type="ECO:0000256" key="2">
    <source>
        <dbReference type="ARBA" id="ARBA00009387"/>
    </source>
</evidence>
<dbReference type="InterPro" id="IPR023346">
    <property type="entry name" value="Lysozyme-like_dom_sf"/>
</dbReference>
<keyword evidence="3 5" id="KW-0732">Signal</keyword>
<evidence type="ECO:0000256" key="4">
    <source>
        <dbReference type="SAM" id="MobiDB-lite"/>
    </source>
</evidence>
<dbReference type="RefSeq" id="WP_379559990.1">
    <property type="nucleotide sequence ID" value="NZ_JBHRTB010000010.1"/>
</dbReference>
<dbReference type="SUPFAM" id="SSF53955">
    <property type="entry name" value="Lysozyme-like"/>
    <property type="match status" value="1"/>
</dbReference>
<feature type="signal peptide" evidence="5">
    <location>
        <begin position="1"/>
        <end position="21"/>
    </location>
</feature>
<dbReference type="Gene3D" id="1.10.530.10">
    <property type="match status" value="1"/>
</dbReference>
<dbReference type="CDD" id="cd13401">
    <property type="entry name" value="Slt70-like"/>
    <property type="match status" value="1"/>
</dbReference>
<dbReference type="EMBL" id="JBHRTB010000010">
    <property type="protein sequence ID" value="MFC3141489.1"/>
    <property type="molecule type" value="Genomic_DNA"/>
</dbReference>
<evidence type="ECO:0000256" key="3">
    <source>
        <dbReference type="ARBA" id="ARBA00022729"/>
    </source>
</evidence>
<dbReference type="InterPro" id="IPR008939">
    <property type="entry name" value="Lytic_TGlycosylase_superhlx_U"/>
</dbReference>
<proteinExistence type="inferred from homology"/>
<keyword evidence="8" id="KW-1185">Reference proteome</keyword>
<gene>
    <name evidence="7" type="ORF">ACFOGP_02155</name>
</gene>
<evidence type="ECO:0000313" key="8">
    <source>
        <dbReference type="Proteomes" id="UP001595632"/>
    </source>
</evidence>
<dbReference type="SUPFAM" id="SSF48435">
    <property type="entry name" value="Bacterial muramidases"/>
    <property type="match status" value="1"/>
</dbReference>
<feature type="region of interest" description="Disordered" evidence="4">
    <location>
        <begin position="24"/>
        <end position="50"/>
    </location>
</feature>
<comment type="caution">
    <text evidence="7">The sequence shown here is derived from an EMBL/GenBank/DDBJ whole genome shotgun (WGS) entry which is preliminary data.</text>
</comment>
<evidence type="ECO:0000256" key="1">
    <source>
        <dbReference type="ARBA" id="ARBA00007734"/>
    </source>
</evidence>
<dbReference type="Pfam" id="PF01464">
    <property type="entry name" value="SLT"/>
    <property type="match status" value="1"/>
</dbReference>
<name>A0ABV7GMN6_9RHOB</name>
<reference evidence="8" key="1">
    <citation type="journal article" date="2019" name="Int. J. Syst. Evol. Microbiol.">
        <title>The Global Catalogue of Microorganisms (GCM) 10K type strain sequencing project: providing services to taxonomists for standard genome sequencing and annotation.</title>
        <authorList>
            <consortium name="The Broad Institute Genomics Platform"/>
            <consortium name="The Broad Institute Genome Sequencing Center for Infectious Disease"/>
            <person name="Wu L."/>
            <person name="Ma J."/>
        </authorList>
    </citation>
    <scope>NUCLEOTIDE SEQUENCE [LARGE SCALE GENOMIC DNA]</scope>
    <source>
        <strain evidence="8">KCTC 52366</strain>
    </source>
</reference>
<sequence length="728" mass="79100">MQRRLWAASLAAFCLSGVPVAAQTDMRPAPRPTAEGVSADVPGTGADVPTAEENATEVTEAEQMEEPSDDTVPEETVAAEDVSDLAVALTDRLPPLRPDDLMTGHEFRVAQAAAARRDWDLALKLAAAAADPVAVDLIEWQRLRSGEGTFADYLSFLERNPDWPGLALLRRRGESEIPEGADPEQVVAFFGPQPPQTGRGAFRLVRALDALGRGGDARAEALRAWRGLEMSARDEEDFLRFYADTLSDAHEDRIDFLLWEQDRDGVARAKGRVGAAWDALADAREALQREAAGVDTLIGKVPSALQGNGGLAYDRFTWRLEKGRRDDAADLMIEVSTSAEALGRPAAWGNWRRILARQAMRDGDAARAYTLASHHYIPADSGEYSYSDLEWLSGYIALRYLDDPATALTHFRRFTASVETPISLSRGNYWEGRALDAMGDAEAAQVEYRKGGVHQTTFYGLLAAEKAGMGIDPALVADGPEPDWRQAEFATSSVWRAAGLWNDAGEQWEAIRFLAHLAEIVPAADLVALTDATMSLGDTFVTVRVAKQAASEGVVAPRAYFPLAGLGIDLPVEEALALSIARRESEFNVAAVSPAGARGLMQLMPGTAKLVSGQLDMPYVLSRLTTDGVYNATLGSAYLATLIEEFGPNYALVAAGYNAGPGRPRRWVQQYGDPRDPGMDPVDWVEHIPFRETRDYVMRVTESVPVYRARLTGESGGPIGLTEILKAR</sequence>
<feature type="chain" id="PRO_5045101511" evidence="5">
    <location>
        <begin position="22"/>
        <end position="728"/>
    </location>
</feature>
<dbReference type="PANTHER" id="PTHR37423">
    <property type="entry name" value="SOLUBLE LYTIC MUREIN TRANSGLYCOSYLASE-RELATED"/>
    <property type="match status" value="1"/>
</dbReference>
<protein>
    <submittedName>
        <fullName evidence="7">Transglycosylase SLT domain-containing protein</fullName>
    </submittedName>
</protein>
<dbReference type="PANTHER" id="PTHR37423:SF2">
    <property type="entry name" value="MEMBRANE-BOUND LYTIC MUREIN TRANSGLYCOSYLASE C"/>
    <property type="match status" value="1"/>
</dbReference>
<evidence type="ECO:0000256" key="5">
    <source>
        <dbReference type="SAM" id="SignalP"/>
    </source>
</evidence>
<comment type="similarity">
    <text evidence="1">Belongs to the transglycosylase Slt family.</text>
</comment>
<dbReference type="Gene3D" id="1.25.20.10">
    <property type="entry name" value="Bacterial muramidases"/>
    <property type="match status" value="1"/>
</dbReference>
<dbReference type="Proteomes" id="UP001595632">
    <property type="component" value="Unassembled WGS sequence"/>
</dbReference>
<dbReference type="InterPro" id="IPR008258">
    <property type="entry name" value="Transglycosylase_SLT_dom_1"/>
</dbReference>
<accession>A0ABV7GMN6</accession>
<evidence type="ECO:0000259" key="6">
    <source>
        <dbReference type="Pfam" id="PF01464"/>
    </source>
</evidence>